<comment type="similarity">
    <text evidence="1">Belongs to the DNA polymerase type-B family.</text>
</comment>
<dbReference type="PANTHER" id="PTHR10322:SF23">
    <property type="entry name" value="DNA POLYMERASE DELTA CATALYTIC SUBUNIT"/>
    <property type="match status" value="1"/>
</dbReference>
<evidence type="ECO:0000256" key="6">
    <source>
        <dbReference type="ARBA" id="ARBA00023125"/>
    </source>
</evidence>
<dbReference type="InterPro" id="IPR043502">
    <property type="entry name" value="DNA/RNA_pol_sf"/>
</dbReference>
<evidence type="ECO:0000256" key="2">
    <source>
        <dbReference type="ARBA" id="ARBA00012417"/>
    </source>
</evidence>
<keyword evidence="3 9" id="KW-0808">Transferase</keyword>
<dbReference type="InterPro" id="IPR042087">
    <property type="entry name" value="DNA_pol_B_thumb"/>
</dbReference>
<evidence type="ECO:0000259" key="8">
    <source>
        <dbReference type="Pfam" id="PF00136"/>
    </source>
</evidence>
<dbReference type="InterPro" id="IPR006172">
    <property type="entry name" value="DNA-dir_DNA_pol_B"/>
</dbReference>
<dbReference type="SUPFAM" id="SSF56672">
    <property type="entry name" value="DNA/RNA polymerases"/>
    <property type="match status" value="1"/>
</dbReference>
<keyword evidence="6" id="KW-0238">DNA-binding</keyword>
<keyword evidence="5 9" id="KW-0239">DNA-directed DNA polymerase</keyword>
<proteinExistence type="inferred from homology"/>
<evidence type="ECO:0000256" key="1">
    <source>
        <dbReference type="ARBA" id="ARBA00005755"/>
    </source>
</evidence>
<name>A0A9E7R085_9EURY</name>
<evidence type="ECO:0000256" key="5">
    <source>
        <dbReference type="ARBA" id="ARBA00022932"/>
    </source>
</evidence>
<comment type="catalytic activity">
    <reaction evidence="7">
        <text>DNA(n) + a 2'-deoxyribonucleoside 5'-triphosphate = DNA(n+1) + diphosphate</text>
        <dbReference type="Rhea" id="RHEA:22508"/>
        <dbReference type="Rhea" id="RHEA-COMP:17339"/>
        <dbReference type="Rhea" id="RHEA-COMP:17340"/>
        <dbReference type="ChEBI" id="CHEBI:33019"/>
        <dbReference type="ChEBI" id="CHEBI:61560"/>
        <dbReference type="ChEBI" id="CHEBI:173112"/>
        <dbReference type="EC" id="2.7.7.7"/>
    </reaction>
</comment>
<evidence type="ECO:0000256" key="7">
    <source>
        <dbReference type="ARBA" id="ARBA00049244"/>
    </source>
</evidence>
<dbReference type="NCBIfam" id="NF004418">
    <property type="entry name" value="PRK05761.1-4"/>
    <property type="match status" value="1"/>
</dbReference>
<dbReference type="InterPro" id="IPR050240">
    <property type="entry name" value="DNA_pol_type-B"/>
</dbReference>
<reference evidence="9" key="1">
    <citation type="submission" date="2022-09" db="EMBL/GenBank/DDBJ databases">
        <title>Diverse halophilic archaea isolated from saline environments.</title>
        <authorList>
            <person name="Cui H.-L."/>
        </authorList>
    </citation>
    <scope>NUCLEOTIDE SEQUENCE</scope>
    <source>
        <strain evidence="9">ZS-35-S2</strain>
    </source>
</reference>
<dbReference type="GO" id="GO:0003887">
    <property type="term" value="F:DNA-directed DNA polymerase activity"/>
    <property type="evidence" value="ECO:0007669"/>
    <property type="project" value="UniProtKB-KW"/>
</dbReference>
<dbReference type="InterPro" id="IPR023211">
    <property type="entry name" value="DNA_pol_palm_dom_sf"/>
</dbReference>
<dbReference type="GeneID" id="74943567"/>
<dbReference type="GO" id="GO:0006261">
    <property type="term" value="P:DNA-templated DNA replication"/>
    <property type="evidence" value="ECO:0007669"/>
    <property type="project" value="TreeGrafter"/>
</dbReference>
<dbReference type="Pfam" id="PF00136">
    <property type="entry name" value="DNA_pol_B"/>
    <property type="match status" value="1"/>
</dbReference>
<feature type="domain" description="DNA-directed DNA polymerase family B multifunctional" evidence="8">
    <location>
        <begin position="288"/>
        <end position="680"/>
    </location>
</feature>
<dbReference type="KEGG" id="ssai:N0B31_14055"/>
<organism evidence="9 10">
    <name type="scientific">Salinirubellus salinus</name>
    <dbReference type="NCBI Taxonomy" id="1364945"/>
    <lineage>
        <taxon>Archaea</taxon>
        <taxon>Methanobacteriati</taxon>
        <taxon>Methanobacteriota</taxon>
        <taxon>Stenosarchaea group</taxon>
        <taxon>Halobacteria</taxon>
        <taxon>Halobacteriales</taxon>
        <taxon>Natronomonadaceae</taxon>
        <taxon>Salinirubellus</taxon>
    </lineage>
</organism>
<gene>
    <name evidence="9" type="ORF">N0B31_14055</name>
</gene>
<protein>
    <recommendedName>
        <fullName evidence="2">DNA-directed DNA polymerase</fullName>
        <ecNumber evidence="2">2.7.7.7</ecNumber>
    </recommendedName>
</protein>
<dbReference type="GO" id="GO:0003677">
    <property type="term" value="F:DNA binding"/>
    <property type="evidence" value="ECO:0007669"/>
    <property type="project" value="UniProtKB-KW"/>
</dbReference>
<evidence type="ECO:0000256" key="3">
    <source>
        <dbReference type="ARBA" id="ARBA00022679"/>
    </source>
</evidence>
<dbReference type="PANTHER" id="PTHR10322">
    <property type="entry name" value="DNA POLYMERASE CATALYTIC SUBUNIT"/>
    <property type="match status" value="1"/>
</dbReference>
<dbReference type="EC" id="2.7.7.7" evidence="2"/>
<sequence>MPFKIDHRDGAVLAWSLTDDGARPDRDTDYRPTVSVAHEDGDTAALDRIRPHVADLPAVTETRYERWRRGFRHDAERVLRADVRDVDRVLDVARTVAGWGAPGTYRLFGVDHSREFRYCLDRGLDPTPERELSVLELRASEVERARDGGPREVELDGETLTGDPADLAATVEERVHAADPDVLSVSGSDLLAGLHERAAEQGRDYRLGRVPGFQQLAGRSTYSSYGRVGHSPARYNVPGRVVLDHSNTFLLSAANLAGALDLVGRSWKPLQELAWASIGTVLTAIQIRAARERGVLVPWRAWRPELFKTARQLHTADRGGFTFAPDVGVHESVHELDFASLYPNVIVTRNVSPETVRCACHRGREDVPELGYAICDADGYLPEVLEPLVTDRAEVKAELAETTDPDRREVLQGQADAIKWILVSCFGYQGFKNAKFGRIEAHEAINAYARDVMLTAKERLEAGGWRVVHGIVDSVWVTEAEDATDPTPLRELARDVSEEVRIELEYEAEYDWVAFVPRREGAGGALTKYFGRVSGDERTFKYRGIECRQDGTSPFVADAQRDLIRAFDRTRSPEAVCDRLARHLETLRAGDVPPDELTIVQRVSKPAEEYDRATRNAAALERAERAGLPVHPGQRVRYVVADDDADSVDRVRLAHESPDRYDADCYAARLVRAAESVLSPLGWDESRIRRRLAGTRDARLGSF</sequence>
<evidence type="ECO:0000256" key="4">
    <source>
        <dbReference type="ARBA" id="ARBA00022695"/>
    </source>
</evidence>
<dbReference type="Gene3D" id="3.90.1600.10">
    <property type="entry name" value="Palm domain of DNA polymerase"/>
    <property type="match status" value="1"/>
</dbReference>
<dbReference type="AlphaFoldDB" id="A0A9E7R085"/>
<dbReference type="Gene3D" id="1.10.132.60">
    <property type="entry name" value="DNA polymerase family B, C-terminal domain"/>
    <property type="match status" value="1"/>
</dbReference>
<dbReference type="SMART" id="SM00486">
    <property type="entry name" value="POLBc"/>
    <property type="match status" value="1"/>
</dbReference>
<keyword evidence="4 9" id="KW-0548">Nucleotidyltransferase</keyword>
<dbReference type="RefSeq" id="WP_260592255.1">
    <property type="nucleotide sequence ID" value="NZ_CP104003.1"/>
</dbReference>
<keyword evidence="10" id="KW-1185">Reference proteome</keyword>
<evidence type="ECO:0000313" key="10">
    <source>
        <dbReference type="Proteomes" id="UP001057580"/>
    </source>
</evidence>
<dbReference type="GO" id="GO:0000166">
    <property type="term" value="F:nucleotide binding"/>
    <property type="evidence" value="ECO:0007669"/>
    <property type="project" value="InterPro"/>
</dbReference>
<accession>A0A9E7R085</accession>
<evidence type="ECO:0000313" key="9">
    <source>
        <dbReference type="EMBL" id="UWM53261.1"/>
    </source>
</evidence>
<dbReference type="EMBL" id="CP104003">
    <property type="protein sequence ID" value="UWM53261.1"/>
    <property type="molecule type" value="Genomic_DNA"/>
</dbReference>
<dbReference type="Proteomes" id="UP001057580">
    <property type="component" value="Chromosome"/>
</dbReference>
<dbReference type="InterPro" id="IPR006134">
    <property type="entry name" value="DNA-dir_DNA_pol_B_multi_dom"/>
</dbReference>
<dbReference type="Gene3D" id="1.10.287.690">
    <property type="entry name" value="Helix hairpin bin"/>
    <property type="match status" value="1"/>
</dbReference>